<name>X1UTW8_9ZZZZ</name>
<sequence>MERTQRPSLVSLGYRVGDPSPRQKTALRKAAQAQAFRKKGYTIREIMSELGRSKRMVEYYLRVDLNASMMKAIEEIREERTNLTPPPIEIKEDIDAVSFCEDPAYL</sequence>
<accession>X1UTW8</accession>
<feature type="non-terminal residue" evidence="1">
    <location>
        <position position="106"/>
    </location>
</feature>
<proteinExistence type="predicted"/>
<comment type="caution">
    <text evidence="1">The sequence shown here is derived from an EMBL/GenBank/DDBJ whole genome shotgun (WGS) entry which is preliminary data.</text>
</comment>
<reference evidence="1" key="1">
    <citation type="journal article" date="2014" name="Front. Microbiol.">
        <title>High frequency of phylogenetically diverse reductive dehalogenase-homologous genes in deep subseafloor sedimentary metagenomes.</title>
        <authorList>
            <person name="Kawai M."/>
            <person name="Futagami T."/>
            <person name="Toyoda A."/>
            <person name="Takaki Y."/>
            <person name="Nishi S."/>
            <person name="Hori S."/>
            <person name="Arai W."/>
            <person name="Tsubouchi T."/>
            <person name="Morono Y."/>
            <person name="Uchiyama I."/>
            <person name="Ito T."/>
            <person name="Fujiyama A."/>
            <person name="Inagaki F."/>
            <person name="Takami H."/>
        </authorList>
    </citation>
    <scope>NUCLEOTIDE SEQUENCE</scope>
    <source>
        <strain evidence="1">Expedition CK06-06</strain>
    </source>
</reference>
<gene>
    <name evidence="1" type="ORF">S12H4_61506</name>
</gene>
<dbReference type="AlphaFoldDB" id="X1UTW8"/>
<evidence type="ECO:0000313" key="1">
    <source>
        <dbReference type="EMBL" id="GAJ20914.1"/>
    </source>
</evidence>
<protein>
    <submittedName>
        <fullName evidence="1">Uncharacterized protein</fullName>
    </submittedName>
</protein>
<dbReference type="Gene3D" id="1.10.10.60">
    <property type="entry name" value="Homeodomain-like"/>
    <property type="match status" value="1"/>
</dbReference>
<dbReference type="EMBL" id="BARW01040852">
    <property type="protein sequence ID" value="GAJ20914.1"/>
    <property type="molecule type" value="Genomic_DNA"/>
</dbReference>
<organism evidence="1">
    <name type="scientific">marine sediment metagenome</name>
    <dbReference type="NCBI Taxonomy" id="412755"/>
    <lineage>
        <taxon>unclassified sequences</taxon>
        <taxon>metagenomes</taxon>
        <taxon>ecological metagenomes</taxon>
    </lineage>
</organism>